<dbReference type="PANTHER" id="PTHR30492">
    <property type="entry name" value="METHYLGLYOXAL SYNTHASE"/>
    <property type="match status" value="1"/>
</dbReference>
<comment type="similarity">
    <text evidence="1 2">Belongs to the methylglyoxal synthase family.</text>
</comment>
<dbReference type="PANTHER" id="PTHR30492:SF0">
    <property type="entry name" value="METHYLGLYOXAL SYNTHASE"/>
    <property type="match status" value="1"/>
</dbReference>
<dbReference type="CDD" id="cd01422">
    <property type="entry name" value="MGS"/>
    <property type="match status" value="1"/>
</dbReference>
<evidence type="ECO:0000256" key="1">
    <source>
        <dbReference type="ARBA" id="ARBA00006287"/>
    </source>
</evidence>
<feature type="active site" description="Proton donor/acceptor" evidence="2 3">
    <location>
        <position position="64"/>
    </location>
</feature>
<feature type="binding site" evidence="2">
    <location>
        <position position="16"/>
    </location>
    <ligand>
        <name>substrate</name>
    </ligand>
</feature>
<dbReference type="Pfam" id="PF02142">
    <property type="entry name" value="MGS"/>
    <property type="match status" value="1"/>
</dbReference>
<evidence type="ECO:0000313" key="6">
    <source>
        <dbReference type="Proteomes" id="UP000220102"/>
    </source>
</evidence>
<dbReference type="OrthoDB" id="9787147at2"/>
<name>A0A2A8CY61_9BACT</name>
<proteinExistence type="inferred from homology"/>
<dbReference type="PIRSF" id="PIRSF006614">
    <property type="entry name" value="Methylglyox_syn"/>
    <property type="match status" value="1"/>
</dbReference>
<dbReference type="InterPro" id="IPR018148">
    <property type="entry name" value="Methylglyoxal_synth_AS"/>
</dbReference>
<organism evidence="5 6">
    <name type="scientific">Longibacter salinarum</name>
    <dbReference type="NCBI Taxonomy" id="1850348"/>
    <lineage>
        <taxon>Bacteria</taxon>
        <taxon>Pseudomonadati</taxon>
        <taxon>Rhodothermota</taxon>
        <taxon>Rhodothermia</taxon>
        <taxon>Rhodothermales</taxon>
        <taxon>Salisaetaceae</taxon>
        <taxon>Longibacter</taxon>
    </lineage>
</organism>
<dbReference type="InterPro" id="IPR011607">
    <property type="entry name" value="MGS-like_dom"/>
</dbReference>
<feature type="binding site" evidence="2">
    <location>
        <begin position="58"/>
        <end position="59"/>
    </location>
    <ligand>
        <name>substrate</name>
    </ligand>
</feature>
<feature type="binding site" evidence="2">
    <location>
        <position position="12"/>
    </location>
    <ligand>
        <name>substrate</name>
    </ligand>
</feature>
<reference evidence="5 6" key="1">
    <citation type="submission" date="2017-10" db="EMBL/GenBank/DDBJ databases">
        <title>Draft genome of Longibacter Salinarum.</title>
        <authorList>
            <person name="Goh K.M."/>
            <person name="Shamsir M.S."/>
            <person name="Lim S.W."/>
        </authorList>
    </citation>
    <scope>NUCLEOTIDE SEQUENCE [LARGE SCALE GENOMIC DNA]</scope>
    <source>
        <strain evidence="5 6">KCTC 52045</strain>
    </source>
</reference>
<evidence type="ECO:0000313" key="5">
    <source>
        <dbReference type="EMBL" id="PEN13517.1"/>
    </source>
</evidence>
<dbReference type="AlphaFoldDB" id="A0A2A8CY61"/>
<gene>
    <name evidence="2" type="primary">mgsA</name>
    <name evidence="5" type="ORF">CRI94_09380</name>
</gene>
<protein>
    <recommendedName>
        <fullName evidence="2">Methylglyoxal synthase</fullName>
        <shortName evidence="2">MGS</shortName>
        <ecNumber evidence="2">4.2.3.3</ecNumber>
    </recommendedName>
</protein>
<feature type="domain" description="MGS-like" evidence="4">
    <location>
        <begin position="1"/>
        <end position="138"/>
    </location>
</feature>
<dbReference type="SMART" id="SM00851">
    <property type="entry name" value="MGS"/>
    <property type="match status" value="1"/>
</dbReference>
<comment type="function">
    <text evidence="2">Catalyzes the formation of methylglyoxal from dihydroxyacetone phosphate.</text>
</comment>
<comment type="caution">
    <text evidence="5">The sequence shown here is derived from an EMBL/GenBank/DDBJ whole genome shotgun (WGS) entry which is preliminary data.</text>
</comment>
<feature type="binding site" evidence="2">
    <location>
        <begin position="38"/>
        <end position="41"/>
    </location>
    <ligand>
        <name>substrate</name>
    </ligand>
</feature>
<keyword evidence="2" id="KW-0456">Lyase</keyword>
<dbReference type="InterPro" id="IPR036914">
    <property type="entry name" value="MGS-like_dom_sf"/>
</dbReference>
<dbReference type="NCBIfam" id="NF003559">
    <property type="entry name" value="PRK05234.1"/>
    <property type="match status" value="1"/>
</dbReference>
<evidence type="ECO:0000259" key="4">
    <source>
        <dbReference type="PROSITE" id="PS51855"/>
    </source>
</evidence>
<dbReference type="GO" id="GO:0008929">
    <property type="term" value="F:methylglyoxal synthase activity"/>
    <property type="evidence" value="ECO:0007669"/>
    <property type="project" value="UniProtKB-UniRule"/>
</dbReference>
<feature type="binding site" evidence="2">
    <location>
        <position position="91"/>
    </location>
    <ligand>
        <name>substrate</name>
    </ligand>
</feature>
<comment type="catalytic activity">
    <reaction evidence="2">
        <text>dihydroxyacetone phosphate = methylglyoxal + phosphate</text>
        <dbReference type="Rhea" id="RHEA:17937"/>
        <dbReference type="ChEBI" id="CHEBI:17158"/>
        <dbReference type="ChEBI" id="CHEBI:43474"/>
        <dbReference type="ChEBI" id="CHEBI:57642"/>
        <dbReference type="EC" id="4.2.3.3"/>
    </reaction>
</comment>
<dbReference type="EC" id="4.2.3.3" evidence="2"/>
<dbReference type="GO" id="GO:0005829">
    <property type="term" value="C:cytosol"/>
    <property type="evidence" value="ECO:0007669"/>
    <property type="project" value="TreeGrafter"/>
</dbReference>
<keyword evidence="6" id="KW-1185">Reference proteome</keyword>
<dbReference type="PROSITE" id="PS01335">
    <property type="entry name" value="METHYLGLYOXAL_SYNTH"/>
    <property type="match status" value="1"/>
</dbReference>
<accession>A0A2A8CY61</accession>
<dbReference type="Proteomes" id="UP000220102">
    <property type="component" value="Unassembled WGS sequence"/>
</dbReference>
<dbReference type="GO" id="GO:0019242">
    <property type="term" value="P:methylglyoxal biosynthetic process"/>
    <property type="evidence" value="ECO:0007669"/>
    <property type="project" value="UniProtKB-UniRule"/>
</dbReference>
<dbReference type="Gene3D" id="3.40.50.1380">
    <property type="entry name" value="Methylglyoxal synthase-like domain"/>
    <property type="match status" value="1"/>
</dbReference>
<dbReference type="EMBL" id="PDEQ01000004">
    <property type="protein sequence ID" value="PEN13517.1"/>
    <property type="molecule type" value="Genomic_DNA"/>
</dbReference>
<dbReference type="InterPro" id="IPR004363">
    <property type="entry name" value="Methylgl_synth"/>
</dbReference>
<dbReference type="HAMAP" id="MF_00549">
    <property type="entry name" value="Methylglyoxal_synth"/>
    <property type="match status" value="1"/>
</dbReference>
<evidence type="ECO:0000256" key="2">
    <source>
        <dbReference type="HAMAP-Rule" id="MF_00549"/>
    </source>
</evidence>
<dbReference type="NCBIfam" id="TIGR00160">
    <property type="entry name" value="MGSA"/>
    <property type="match status" value="1"/>
</dbReference>
<evidence type="ECO:0000256" key="3">
    <source>
        <dbReference type="PIRSR" id="PIRSR006614-1"/>
    </source>
</evidence>
<dbReference type="SUPFAM" id="SSF52335">
    <property type="entry name" value="Methylglyoxal synthase-like"/>
    <property type="match status" value="1"/>
</dbReference>
<dbReference type="PROSITE" id="PS51855">
    <property type="entry name" value="MGS"/>
    <property type="match status" value="1"/>
</dbReference>
<dbReference type="RefSeq" id="WP_098075439.1">
    <property type="nucleotide sequence ID" value="NZ_PDEQ01000004.1"/>
</dbReference>
<sequence length="138" mass="15080">MPEAPVLALIAHDGKKADLISFAHKHADLLRQFQLVATGTTGQMLIDELDLDVVRYHSGPLGGDVQIASRIVEGNVYAVVFFIDPLGKHPHEPDIQTLLRACNVHNVPIATNESTARLIVERRAVQDSLPNRDSDDAS</sequence>